<dbReference type="Proteomes" id="UP000673375">
    <property type="component" value="Unassembled WGS sequence"/>
</dbReference>
<feature type="transmembrane region" description="Helical" evidence="1">
    <location>
        <begin position="12"/>
        <end position="35"/>
    </location>
</feature>
<feature type="transmembrane region" description="Helical" evidence="1">
    <location>
        <begin position="174"/>
        <end position="194"/>
    </location>
</feature>
<evidence type="ECO:0000256" key="1">
    <source>
        <dbReference type="SAM" id="Phobius"/>
    </source>
</evidence>
<keyword evidence="1" id="KW-1133">Transmembrane helix</keyword>
<protein>
    <recommendedName>
        <fullName evidence="4">Cell division protein FtsX</fullName>
    </recommendedName>
</protein>
<evidence type="ECO:0000313" key="3">
    <source>
        <dbReference type="Proteomes" id="UP000673375"/>
    </source>
</evidence>
<comment type="caution">
    <text evidence="2">The sequence shown here is derived from an EMBL/GenBank/DDBJ whole genome shotgun (WGS) entry which is preliminary data.</text>
</comment>
<proteinExistence type="predicted"/>
<name>A0ABS4CEW6_9ENTE</name>
<reference evidence="2 3" key="1">
    <citation type="submission" date="2020-12" db="EMBL/GenBank/DDBJ databases">
        <title>Vagococcus allomyrinae sp. nov. and Enterococcus lavae sp. nov., isolated from the larvae of Allomyrina dichotoma.</title>
        <authorList>
            <person name="Lee S.D."/>
        </authorList>
    </citation>
    <scope>NUCLEOTIDE SEQUENCE [LARGE SCALE GENOMIC DNA]</scope>
    <source>
        <strain evidence="2 3">BWM-S5</strain>
    </source>
</reference>
<evidence type="ECO:0008006" key="4">
    <source>
        <dbReference type="Google" id="ProtNLM"/>
    </source>
</evidence>
<keyword evidence="1" id="KW-0812">Transmembrane</keyword>
<dbReference type="EMBL" id="JAEDXU010000001">
    <property type="protein sequence ID" value="MBP1044960.1"/>
    <property type="molecule type" value="Genomic_DNA"/>
</dbReference>
<accession>A0ABS4CEW6</accession>
<organism evidence="2 3">
    <name type="scientific">Enterococcus larvae</name>
    <dbReference type="NCBI Taxonomy" id="2794352"/>
    <lineage>
        <taxon>Bacteria</taxon>
        <taxon>Bacillati</taxon>
        <taxon>Bacillota</taxon>
        <taxon>Bacilli</taxon>
        <taxon>Lactobacillales</taxon>
        <taxon>Enterococcaceae</taxon>
        <taxon>Enterococcus</taxon>
    </lineage>
</organism>
<keyword evidence="3" id="KW-1185">Reference proteome</keyword>
<dbReference type="RefSeq" id="WP_209555753.1">
    <property type="nucleotide sequence ID" value="NZ_JAEDXU010000001.1"/>
</dbReference>
<feature type="transmembrane region" description="Helical" evidence="1">
    <location>
        <begin position="251"/>
        <end position="273"/>
    </location>
</feature>
<keyword evidence="1" id="KW-0472">Membrane</keyword>
<sequence length="284" mass="31965">MKKRTSIGKNISRLFLAFLSSVFLASFLLLLSLYLTLFSGSYVERQAEKADYYTQLTEEINRQIENSALGSNIPTGVLAEAVSKEYVKEDVNAYFTAMYKPEETFNIANGRNVNDSIVEKIRQYAADNGIEVTTETEESVQVLADRSVEIYDGYIELPFLISFANRVIGYKSKLLLFMAVCGVMCVLLSIALFKSLRGYLHRLLRYLAYIFGGSGLMMLGLPTVALLSGALKRLGIQSKAMYDFVQAYLSSFLWMFIAMGLVAVAGGILFAFLSEYQRRRLFRQ</sequence>
<evidence type="ECO:0000313" key="2">
    <source>
        <dbReference type="EMBL" id="MBP1044960.1"/>
    </source>
</evidence>
<feature type="transmembrane region" description="Helical" evidence="1">
    <location>
        <begin position="206"/>
        <end position="231"/>
    </location>
</feature>
<gene>
    <name evidence="2" type="ORF">I6N96_01620</name>
</gene>